<gene>
    <name evidence="1" type="ORF">Patl1_30079</name>
</gene>
<reference evidence="2" key="1">
    <citation type="journal article" date="2023" name="G3 (Bethesda)">
        <title>Genome assembly and association tests identify interacting loci associated with vigor, precocity, and sex in interspecific pistachio rootstocks.</title>
        <authorList>
            <person name="Palmer W."/>
            <person name="Jacygrad E."/>
            <person name="Sagayaradj S."/>
            <person name="Cavanaugh K."/>
            <person name="Han R."/>
            <person name="Bertier L."/>
            <person name="Beede B."/>
            <person name="Kafkas S."/>
            <person name="Golino D."/>
            <person name="Preece J."/>
            <person name="Michelmore R."/>
        </authorList>
    </citation>
    <scope>NUCLEOTIDE SEQUENCE [LARGE SCALE GENOMIC DNA]</scope>
</reference>
<dbReference type="EMBL" id="CM047907">
    <property type="protein sequence ID" value="KAJ0084933.1"/>
    <property type="molecule type" value="Genomic_DNA"/>
</dbReference>
<sequence>MKMKASCVLLAFLLLFESLDVYALASPSTVPAFLWSPHLNQLQSDNVLDYQTISPKDLAKSVLSQGGWSDLLCSRKQSSQSVDVALVFVGRELESSHVAGNKHADSALVDLLKVSFTRSNFSVAFPYVAVSGEETMENLLVSEFTEACGDDLRINNVAFSESCAVEGGNFQKLADLHSVQDHLLSRMEKKTEGQADLVVFCYDGTKSENQLDQPHPESEVISGLIHSVEQSGAKYTVLYVSDPVRSIQYPTYRELERFLAEGAVGNGSANSTGCDEVCKFKSSLLEGILVAIVLLLILISGLCCMMGIDTPTRFEAPHES</sequence>
<name>A0ACC1ACG3_9ROSI</name>
<comment type="caution">
    <text evidence="1">The sequence shown here is derived from an EMBL/GenBank/DDBJ whole genome shotgun (WGS) entry which is preliminary data.</text>
</comment>
<dbReference type="Proteomes" id="UP001164250">
    <property type="component" value="Chromosome 11"/>
</dbReference>
<proteinExistence type="predicted"/>
<evidence type="ECO:0000313" key="1">
    <source>
        <dbReference type="EMBL" id="KAJ0084933.1"/>
    </source>
</evidence>
<evidence type="ECO:0000313" key="2">
    <source>
        <dbReference type="Proteomes" id="UP001164250"/>
    </source>
</evidence>
<organism evidence="1 2">
    <name type="scientific">Pistacia atlantica</name>
    <dbReference type="NCBI Taxonomy" id="434234"/>
    <lineage>
        <taxon>Eukaryota</taxon>
        <taxon>Viridiplantae</taxon>
        <taxon>Streptophyta</taxon>
        <taxon>Embryophyta</taxon>
        <taxon>Tracheophyta</taxon>
        <taxon>Spermatophyta</taxon>
        <taxon>Magnoliopsida</taxon>
        <taxon>eudicotyledons</taxon>
        <taxon>Gunneridae</taxon>
        <taxon>Pentapetalae</taxon>
        <taxon>rosids</taxon>
        <taxon>malvids</taxon>
        <taxon>Sapindales</taxon>
        <taxon>Anacardiaceae</taxon>
        <taxon>Pistacia</taxon>
    </lineage>
</organism>
<accession>A0ACC1ACG3</accession>
<keyword evidence="2" id="KW-1185">Reference proteome</keyword>
<protein>
    <submittedName>
        <fullName evidence="1">Uncharacterized protein</fullName>
    </submittedName>
</protein>